<keyword evidence="2" id="KW-1185">Reference proteome</keyword>
<evidence type="ECO:0008006" key="3">
    <source>
        <dbReference type="Google" id="ProtNLM"/>
    </source>
</evidence>
<evidence type="ECO:0000313" key="2">
    <source>
        <dbReference type="Proteomes" id="UP000018857"/>
    </source>
</evidence>
<reference evidence="1 2" key="1">
    <citation type="journal article" date="2014" name="Genome Announc.">
        <title>Draft Genome Sequence of Marinomonas sp. Strain D104, a Polycyclic Aromatic Hydrocarbon-Degrading Bacterium from the Deep-Sea Sediment of the Arctic Ocean.</title>
        <authorList>
            <person name="Dong C."/>
            <person name="Bai X."/>
            <person name="Lai Q."/>
            <person name="Xie Y."/>
            <person name="Chen X."/>
            <person name="Shao Z."/>
        </authorList>
    </citation>
    <scope>NUCLEOTIDE SEQUENCE [LARGE SCALE GENOMIC DNA]</scope>
    <source>
        <strain evidence="1 2">D104</strain>
    </source>
</reference>
<dbReference type="OrthoDB" id="6097343at2"/>
<dbReference type="EMBL" id="AYOZ01000001">
    <property type="protein sequence ID" value="ETI62607.1"/>
    <property type="molecule type" value="Genomic_DNA"/>
</dbReference>
<organism evidence="1 2">
    <name type="scientific">Marinomonas profundimaris</name>
    <dbReference type="NCBI Taxonomy" id="1208321"/>
    <lineage>
        <taxon>Bacteria</taxon>
        <taxon>Pseudomonadati</taxon>
        <taxon>Pseudomonadota</taxon>
        <taxon>Gammaproteobacteria</taxon>
        <taxon>Oceanospirillales</taxon>
        <taxon>Oceanospirillaceae</taxon>
        <taxon>Marinomonas</taxon>
    </lineage>
</organism>
<dbReference type="RefSeq" id="WP_024022509.1">
    <property type="nucleotide sequence ID" value="NZ_AYOZ01000001.1"/>
</dbReference>
<proteinExistence type="predicted"/>
<protein>
    <recommendedName>
        <fullName evidence="3">DUF4139 domain-containing protein</fullName>
    </recommendedName>
</protein>
<gene>
    <name evidence="1" type="ORF">D104_01430</name>
</gene>
<dbReference type="AlphaFoldDB" id="W1S064"/>
<dbReference type="PATRIC" id="fig|1208321.3.peg.291"/>
<comment type="caution">
    <text evidence="1">The sequence shown here is derived from an EMBL/GenBank/DDBJ whole genome shotgun (WGS) entry which is preliminary data.</text>
</comment>
<dbReference type="STRING" id="1208321.D104_01430"/>
<evidence type="ECO:0000313" key="1">
    <source>
        <dbReference type="EMBL" id="ETI62607.1"/>
    </source>
</evidence>
<name>W1S064_9GAMM</name>
<accession>W1S064</accession>
<dbReference type="Proteomes" id="UP000018857">
    <property type="component" value="Unassembled WGS sequence"/>
</dbReference>
<sequence length="410" mass="45744">MKKLSTDFYITAFLAVVMIRPAFAEPISAVIGLENSQIVENNQPLSLTPNIGTLIPLSDAFSPITFLQSANNANWFDEVGKKIRVEHKQRDLNYTGLLTKIDQDTGNFSLLVHERPTTLPISDFYIIPLEQTDKPTDVMASFPVSYQTGQLSWTPQLSLIFDNDRVLVSQQALLHNNSNTNIEIQDSLLHYSRSSSPRLFKAERNTLAMSTAQQDVNYQDNEISLSLGHHLIAIAPYSNTLYALPSNHSKIDKQTHTANVYTHQNSSGRTDLDFNNKVTFTLKKDGLPGQYRTFWKRNNLLIPGNTVTLNTVRADYPLNIVTNKSQDITGYLTLKSASSQKLPSTQVWEVTIENHANKAQSYSVEQNTNGIIEVLEGSNAAKANANSIIVAGKIKANSKKTITYKIELKN</sequence>